<dbReference type="InterPro" id="IPR002156">
    <property type="entry name" value="RNaseH_domain"/>
</dbReference>
<dbReference type="EMBL" id="JABEZW010000002">
    <property type="protein sequence ID" value="MBA0760086.1"/>
    <property type="molecule type" value="Genomic_DNA"/>
</dbReference>
<dbReference type="AlphaFoldDB" id="A0A7J9DH89"/>
<evidence type="ECO:0000259" key="1">
    <source>
        <dbReference type="Pfam" id="PF13456"/>
    </source>
</evidence>
<dbReference type="PANTHER" id="PTHR47074:SF61">
    <property type="entry name" value="RNASE H TYPE-1 DOMAIN-CONTAINING PROTEIN"/>
    <property type="match status" value="1"/>
</dbReference>
<dbReference type="SUPFAM" id="SSF53098">
    <property type="entry name" value="Ribonuclease H-like"/>
    <property type="match status" value="1"/>
</dbReference>
<dbReference type="InterPro" id="IPR012337">
    <property type="entry name" value="RNaseH-like_sf"/>
</dbReference>
<dbReference type="InterPro" id="IPR036397">
    <property type="entry name" value="RNaseH_sf"/>
</dbReference>
<dbReference type="InterPro" id="IPR044730">
    <property type="entry name" value="RNase_H-like_dom_plant"/>
</dbReference>
<reference evidence="2 3" key="1">
    <citation type="journal article" date="2019" name="Genome Biol. Evol.">
        <title>Insights into the evolution of the New World diploid cottons (Gossypium, subgenus Houzingenia) based on genome sequencing.</title>
        <authorList>
            <person name="Grover C.E."/>
            <person name="Arick M.A. 2nd"/>
            <person name="Thrash A."/>
            <person name="Conover J.L."/>
            <person name="Sanders W.S."/>
            <person name="Peterson D.G."/>
            <person name="Frelichowski J.E."/>
            <person name="Scheffler J.A."/>
            <person name="Scheffler B.E."/>
            <person name="Wendel J.F."/>
        </authorList>
    </citation>
    <scope>NUCLEOTIDE SEQUENCE [LARGE SCALE GENOMIC DNA]</scope>
    <source>
        <strain evidence="2">8</strain>
        <tissue evidence="2">Leaf</tissue>
    </source>
</reference>
<accession>A0A7J9DH89</accession>
<dbReference type="GO" id="GO:0004523">
    <property type="term" value="F:RNA-DNA hybrid ribonuclease activity"/>
    <property type="evidence" value="ECO:0007669"/>
    <property type="project" value="InterPro"/>
</dbReference>
<dbReference type="Gene3D" id="3.30.420.10">
    <property type="entry name" value="Ribonuclease H-like superfamily/Ribonuclease H"/>
    <property type="match status" value="1"/>
</dbReference>
<keyword evidence="3" id="KW-1185">Reference proteome</keyword>
<dbReference type="InterPro" id="IPR052929">
    <property type="entry name" value="RNase_H-like_EbsB-rel"/>
</dbReference>
<dbReference type="CDD" id="cd06222">
    <property type="entry name" value="RNase_H_like"/>
    <property type="match status" value="1"/>
</dbReference>
<evidence type="ECO:0000313" key="2">
    <source>
        <dbReference type="EMBL" id="MBA0760086.1"/>
    </source>
</evidence>
<dbReference type="PANTHER" id="PTHR47074">
    <property type="entry name" value="BNAC02G40300D PROTEIN"/>
    <property type="match status" value="1"/>
</dbReference>
<evidence type="ECO:0000313" key="3">
    <source>
        <dbReference type="Proteomes" id="UP000593568"/>
    </source>
</evidence>
<name>A0A7J9DH89_9ROSI</name>
<feature type="domain" description="RNase H type-1" evidence="1">
    <location>
        <begin position="89"/>
        <end position="160"/>
    </location>
</feature>
<dbReference type="GO" id="GO:0003676">
    <property type="term" value="F:nucleic acid binding"/>
    <property type="evidence" value="ECO:0007669"/>
    <property type="project" value="InterPro"/>
</dbReference>
<dbReference type="Proteomes" id="UP000593568">
    <property type="component" value="Unassembled WGS sequence"/>
</dbReference>
<dbReference type="Pfam" id="PF13456">
    <property type="entry name" value="RVT_3"/>
    <property type="match status" value="1"/>
</dbReference>
<comment type="caution">
    <text evidence="2">The sequence shown here is derived from an EMBL/GenBank/DDBJ whole genome shotgun (WGS) entry which is preliminary data.</text>
</comment>
<sequence>MVNFNERLSWLLENSDKNRKRVIVVTIWAIWFSRNKFLHERKVQSLKEIIIFIRSFGLEYRSSAENLKYPQPRSMVKWSPPPQGWLKINVDAGLLIAKKRAVSGFIIRNGEGFIMGSGFQRHNLVHSVVIAEALAILHGLQFALDLGFSNVILESDSRLVDAKNLARKFQCCRFQFIAREGNGAAHVMVVQGMRAEGDSFWVEDEPLKAM</sequence>
<gene>
    <name evidence="2" type="ORF">Gotri_022868</name>
</gene>
<protein>
    <recommendedName>
        <fullName evidence="1">RNase H type-1 domain-containing protein</fullName>
    </recommendedName>
</protein>
<proteinExistence type="predicted"/>
<organism evidence="2 3">
    <name type="scientific">Gossypium trilobum</name>
    <dbReference type="NCBI Taxonomy" id="34281"/>
    <lineage>
        <taxon>Eukaryota</taxon>
        <taxon>Viridiplantae</taxon>
        <taxon>Streptophyta</taxon>
        <taxon>Embryophyta</taxon>
        <taxon>Tracheophyta</taxon>
        <taxon>Spermatophyta</taxon>
        <taxon>Magnoliopsida</taxon>
        <taxon>eudicotyledons</taxon>
        <taxon>Gunneridae</taxon>
        <taxon>Pentapetalae</taxon>
        <taxon>rosids</taxon>
        <taxon>malvids</taxon>
        <taxon>Malvales</taxon>
        <taxon>Malvaceae</taxon>
        <taxon>Malvoideae</taxon>
        <taxon>Gossypium</taxon>
    </lineage>
</organism>